<gene>
    <name evidence="1" type="ORF">phiTE_105</name>
</gene>
<protein>
    <submittedName>
        <fullName evidence="1">Uncharacterized protein</fullName>
    </submittedName>
</protein>
<evidence type="ECO:0000313" key="1">
    <source>
        <dbReference type="EMBL" id="AEZ66271.1"/>
    </source>
</evidence>
<reference evidence="2" key="1">
    <citation type="submission" date="2011-11" db="EMBL/GenBank/DDBJ databases">
        <title>Escape from toxin-antitoxin mediated abortive infection can occur by recombination within a generalized transducing phage of Pectobacterium atrosepticum.</title>
        <authorList>
            <person name="Blower T.R."/>
            <person name="Evans T.J."/>
            <person name="Przybilski R."/>
            <person name="Fineran P.C."/>
            <person name="Salmond G.P.C."/>
        </authorList>
    </citation>
    <scope>NUCLEOTIDE SEQUENCE [LARGE SCALE GENOMIC DNA]</scope>
</reference>
<evidence type="ECO:0000313" key="2">
    <source>
        <dbReference type="Proteomes" id="UP000010999"/>
    </source>
</evidence>
<dbReference type="RefSeq" id="YP_007392567.1">
    <property type="nucleotide sequence ID" value="NC_020201.1"/>
</dbReference>
<name>K9L4Z2_9CAUD</name>
<dbReference type="EMBL" id="JQ015307">
    <property type="protein sequence ID" value="AEZ66271.1"/>
    <property type="molecule type" value="Genomic_DNA"/>
</dbReference>
<keyword evidence="2" id="KW-1185">Reference proteome</keyword>
<dbReference type="Proteomes" id="UP000010999">
    <property type="component" value="Segment"/>
</dbReference>
<sequence>MAKMRSGMLPSGMFCSIKFHDQIQAGEIFVEATDHPHVAEVTHKDCYVEYVFWDEAALACPGGATYEEAVESFDNYCKYYLGV</sequence>
<dbReference type="GeneID" id="14515300"/>
<dbReference type="KEGG" id="vg:14515300"/>
<accession>K9L4Z2</accession>
<organism evidence="1 2">
    <name type="scientific">Pectobacterium phage phiTE</name>
    <dbReference type="NCBI Taxonomy" id="1116482"/>
    <lineage>
        <taxon>Viruses</taxon>
        <taxon>Duplodnaviria</taxon>
        <taxon>Heunggongvirae</taxon>
        <taxon>Uroviricota</taxon>
        <taxon>Caudoviricetes</taxon>
        <taxon>Vequintavirinae</taxon>
        <taxon>Certrevirus</taxon>
        <taxon>Certrevirus phiTE</taxon>
    </lineage>
</organism>
<proteinExistence type="predicted"/>
<reference evidence="1 2" key="2">
    <citation type="journal article" date="2012" name="PLoS Genet.">
        <title>Viral evasion of a bacterial suicide system by RNA-based molecular mimicry enables infectious altruism.</title>
        <authorList>
            <person name="Blower T.R."/>
            <person name="Evans T.J."/>
            <person name="Przybilski R."/>
            <person name="Fineran P.C."/>
            <person name="Salmond G.P."/>
        </authorList>
    </citation>
    <scope>NUCLEOTIDE SEQUENCE [LARGE SCALE GENOMIC DNA]</scope>
</reference>